<feature type="transmembrane region" description="Helical" evidence="5">
    <location>
        <begin position="192"/>
        <end position="215"/>
    </location>
</feature>
<feature type="transmembrane region" description="Helical" evidence="5">
    <location>
        <begin position="20"/>
        <end position="40"/>
    </location>
</feature>
<feature type="transmembrane region" description="Helical" evidence="5">
    <location>
        <begin position="123"/>
        <end position="145"/>
    </location>
</feature>
<reference evidence="6" key="2">
    <citation type="submission" date="2023-06" db="EMBL/GenBank/DDBJ databases">
        <authorList>
            <consortium name="Lawrence Berkeley National Laboratory"/>
            <person name="Haridas S."/>
            <person name="Hensen N."/>
            <person name="Bonometti L."/>
            <person name="Westerberg I."/>
            <person name="Brannstrom I.O."/>
            <person name="Guillou S."/>
            <person name="Cros-Aarteil S."/>
            <person name="Calhoun S."/>
            <person name="Kuo A."/>
            <person name="Mondo S."/>
            <person name="Pangilinan J."/>
            <person name="Riley R."/>
            <person name="LaButti K."/>
            <person name="Andreopoulos B."/>
            <person name="Lipzen A."/>
            <person name="Chen C."/>
            <person name="Yanf M."/>
            <person name="Daum C."/>
            <person name="Ng V."/>
            <person name="Clum A."/>
            <person name="Steindorff A."/>
            <person name="Ohm R."/>
            <person name="Martin F."/>
            <person name="Silar P."/>
            <person name="Natvig D."/>
            <person name="Lalanne C."/>
            <person name="Gautier V."/>
            <person name="Ament-velasquez S.L."/>
            <person name="Kruys A."/>
            <person name="Hutchinson M.I."/>
            <person name="Powell A.J."/>
            <person name="Barry K."/>
            <person name="Miller A.N."/>
            <person name="Grigoriev I.V."/>
            <person name="Debuchy R."/>
            <person name="Gladieux P."/>
            <person name="Thoren M.H."/>
            <person name="Johannesson H."/>
        </authorList>
    </citation>
    <scope>NUCLEOTIDE SEQUENCE</scope>
    <source>
        <strain evidence="6">CBS 232.78</strain>
    </source>
</reference>
<feature type="transmembrane region" description="Helical" evidence="5">
    <location>
        <begin position="47"/>
        <end position="64"/>
    </location>
</feature>
<organism evidence="6 7">
    <name type="scientific">Podospora didyma</name>
    <dbReference type="NCBI Taxonomy" id="330526"/>
    <lineage>
        <taxon>Eukaryota</taxon>
        <taxon>Fungi</taxon>
        <taxon>Dikarya</taxon>
        <taxon>Ascomycota</taxon>
        <taxon>Pezizomycotina</taxon>
        <taxon>Sordariomycetes</taxon>
        <taxon>Sordariomycetidae</taxon>
        <taxon>Sordariales</taxon>
        <taxon>Podosporaceae</taxon>
        <taxon>Podospora</taxon>
    </lineage>
</organism>
<feature type="transmembrane region" description="Helical" evidence="5">
    <location>
        <begin position="80"/>
        <end position="102"/>
    </location>
</feature>
<protein>
    <recommendedName>
        <fullName evidence="8">RTA1 domain protein</fullName>
    </recommendedName>
</protein>
<dbReference type="Proteomes" id="UP001285441">
    <property type="component" value="Unassembled WGS sequence"/>
</dbReference>
<evidence type="ECO:0000256" key="3">
    <source>
        <dbReference type="ARBA" id="ARBA00022989"/>
    </source>
</evidence>
<evidence type="ECO:0000256" key="5">
    <source>
        <dbReference type="SAM" id="Phobius"/>
    </source>
</evidence>
<dbReference type="Pfam" id="PF04479">
    <property type="entry name" value="RTA1"/>
    <property type="match status" value="1"/>
</dbReference>
<evidence type="ECO:0000256" key="2">
    <source>
        <dbReference type="ARBA" id="ARBA00022692"/>
    </source>
</evidence>
<sequence length="359" mass="40467">MEDGQPVLGSLYVYAPNKGAPIFFVIAFGASAVGHIWQCIHYKSWKLIGLHPVCAVVFTAGYALREYGAYGNYLYSTRNLLIYIFSQVSIYICPPLLELSNYHILGRIFYYIPSLAPLPPGRVMSTFGGVMAIVELLNALGVALAANPSSTHEKQALGSHLTIAALAIQLVAICIFIALASIFHRRYFSKRVITPLTTLYISMALIFIRCLYRMVEHTSGGTTVRLNNLDALKSLSPLKRYEWYFYVFEATLMLANSVLWNVWNPGRYLPRSQHVYLAEDGVTELEDEHAKKDDRSFMEKVGNVLTFGLLFRRKRGADTLGVQFQENAKRDDRLDSDWKKCLGLLLWRIQCNANTSDIG</sequence>
<dbReference type="EMBL" id="JAULSW010000009">
    <property type="protein sequence ID" value="KAK3369817.1"/>
    <property type="molecule type" value="Genomic_DNA"/>
</dbReference>
<dbReference type="AlphaFoldDB" id="A0AAE0K559"/>
<proteinExistence type="predicted"/>
<evidence type="ECO:0000313" key="7">
    <source>
        <dbReference type="Proteomes" id="UP001285441"/>
    </source>
</evidence>
<keyword evidence="3 5" id="KW-1133">Transmembrane helix</keyword>
<keyword evidence="2 5" id="KW-0812">Transmembrane</keyword>
<comment type="subcellular location">
    <subcellularLocation>
        <location evidence="1">Membrane</location>
        <topology evidence="1">Multi-pass membrane protein</topology>
    </subcellularLocation>
</comment>
<keyword evidence="7" id="KW-1185">Reference proteome</keyword>
<dbReference type="PANTHER" id="PTHR31465">
    <property type="entry name" value="PROTEIN RTA1-RELATED"/>
    <property type="match status" value="1"/>
</dbReference>
<dbReference type="InterPro" id="IPR007568">
    <property type="entry name" value="RTA1"/>
</dbReference>
<evidence type="ECO:0000313" key="6">
    <source>
        <dbReference type="EMBL" id="KAK3369817.1"/>
    </source>
</evidence>
<evidence type="ECO:0008006" key="8">
    <source>
        <dbReference type="Google" id="ProtNLM"/>
    </source>
</evidence>
<gene>
    <name evidence="6" type="ORF">B0H63DRAFT_497103</name>
</gene>
<feature type="transmembrane region" description="Helical" evidence="5">
    <location>
        <begin position="157"/>
        <end position="180"/>
    </location>
</feature>
<evidence type="ECO:0000256" key="4">
    <source>
        <dbReference type="ARBA" id="ARBA00023136"/>
    </source>
</evidence>
<dbReference type="PANTHER" id="PTHR31465:SF34">
    <property type="entry name" value="DOMAIN PROTEIN, PUTATIVE (AFU_ORTHOLOGUE AFUA_3G00480)-RELATED"/>
    <property type="match status" value="1"/>
</dbReference>
<comment type="caution">
    <text evidence="6">The sequence shown here is derived from an EMBL/GenBank/DDBJ whole genome shotgun (WGS) entry which is preliminary data.</text>
</comment>
<accession>A0AAE0K559</accession>
<feature type="transmembrane region" description="Helical" evidence="5">
    <location>
        <begin position="243"/>
        <end position="263"/>
    </location>
</feature>
<reference evidence="6" key="1">
    <citation type="journal article" date="2023" name="Mol. Phylogenet. Evol.">
        <title>Genome-scale phylogeny and comparative genomics of the fungal order Sordariales.</title>
        <authorList>
            <person name="Hensen N."/>
            <person name="Bonometti L."/>
            <person name="Westerberg I."/>
            <person name="Brannstrom I.O."/>
            <person name="Guillou S."/>
            <person name="Cros-Aarteil S."/>
            <person name="Calhoun S."/>
            <person name="Haridas S."/>
            <person name="Kuo A."/>
            <person name="Mondo S."/>
            <person name="Pangilinan J."/>
            <person name="Riley R."/>
            <person name="LaButti K."/>
            <person name="Andreopoulos B."/>
            <person name="Lipzen A."/>
            <person name="Chen C."/>
            <person name="Yan M."/>
            <person name="Daum C."/>
            <person name="Ng V."/>
            <person name="Clum A."/>
            <person name="Steindorff A."/>
            <person name="Ohm R.A."/>
            <person name="Martin F."/>
            <person name="Silar P."/>
            <person name="Natvig D.O."/>
            <person name="Lalanne C."/>
            <person name="Gautier V."/>
            <person name="Ament-Velasquez S.L."/>
            <person name="Kruys A."/>
            <person name="Hutchinson M.I."/>
            <person name="Powell A.J."/>
            <person name="Barry K."/>
            <person name="Miller A.N."/>
            <person name="Grigoriev I.V."/>
            <person name="Debuchy R."/>
            <person name="Gladieux P."/>
            <person name="Hiltunen Thoren M."/>
            <person name="Johannesson H."/>
        </authorList>
    </citation>
    <scope>NUCLEOTIDE SEQUENCE</scope>
    <source>
        <strain evidence="6">CBS 232.78</strain>
    </source>
</reference>
<dbReference type="GO" id="GO:0016020">
    <property type="term" value="C:membrane"/>
    <property type="evidence" value="ECO:0007669"/>
    <property type="project" value="UniProtKB-SubCell"/>
</dbReference>
<name>A0AAE0K559_9PEZI</name>
<evidence type="ECO:0000256" key="1">
    <source>
        <dbReference type="ARBA" id="ARBA00004141"/>
    </source>
</evidence>
<keyword evidence="4 5" id="KW-0472">Membrane</keyword>